<feature type="compositionally biased region" description="Basic residues" evidence="1">
    <location>
        <begin position="1"/>
        <end position="12"/>
    </location>
</feature>
<reference evidence="2" key="1">
    <citation type="submission" date="2016-03" db="EMBL/GenBank/DDBJ databases">
        <title>Geographic isolates of Lymantria dispar multiple nucleopolyhedrovirus: Genomic analysis and biological activity against different host strains of Lymantria dispar.</title>
        <authorList>
            <person name="Harrison R.L."/>
            <person name="Rowley D.L."/>
            <person name="Keena M.A."/>
        </authorList>
    </citation>
    <scope>NUCLEOTIDE SEQUENCE</scope>
    <source>
        <strain evidence="2">3054</strain>
    </source>
</reference>
<protein>
    <submittedName>
        <fullName evidence="2">SOD</fullName>
    </submittedName>
</protein>
<accession>A0A140HQJ5</accession>
<organismHost>
    <name type="scientific">Lepidoptera</name>
    <name type="common">moths &amp; butterflies</name>
    <dbReference type="NCBI Taxonomy" id="7088"/>
</organismHost>
<organism evidence="2">
    <name type="scientific">Lymantria dispar multicapsid nuclear polyhedrosis virus</name>
    <name type="common">LdMNPV</name>
    <dbReference type="NCBI Taxonomy" id="10449"/>
    <lineage>
        <taxon>Viruses</taxon>
        <taxon>Viruses incertae sedis</taxon>
        <taxon>Naldaviricetes</taxon>
        <taxon>Lefavirales</taxon>
        <taxon>Baculoviridae</taxon>
        <taxon>Alphabaculovirus</taxon>
        <taxon>Alphabaculovirus lydisparis</taxon>
    </lineage>
</organism>
<dbReference type="EMBL" id="KT626570">
    <property type="protein sequence ID" value="AMO27642.1"/>
    <property type="molecule type" value="Genomic_DNA"/>
</dbReference>
<evidence type="ECO:0000256" key="1">
    <source>
        <dbReference type="SAM" id="MobiDB-lite"/>
    </source>
</evidence>
<name>A0A140HQJ5_NPVLD</name>
<feature type="compositionally biased region" description="Basic residues" evidence="1">
    <location>
        <begin position="25"/>
        <end position="54"/>
    </location>
</feature>
<feature type="compositionally biased region" description="Basic residues" evidence="1">
    <location>
        <begin position="66"/>
        <end position="89"/>
    </location>
</feature>
<proteinExistence type="predicted"/>
<evidence type="ECO:0000313" key="2">
    <source>
        <dbReference type="EMBL" id="AMO27642.1"/>
    </source>
</evidence>
<sequence>MRLVRRRQRRGSLRPADGGASRADKRLRARPAARPARLPRARVRRREQRVHVGRRALQPRAPGPRRAQRRDQARRRPGQPRVGGPRRAHRGEPDGRRRVPVRSAQHHRTESGRAHGQGRSGPHRPSVEQDHRQLGRPARVRHHRDAQARRLSPARRASAEDIGFDPGRRVKSYAPAELEFGRDLIGLDLHRPRPTRKILRARRARARA</sequence>
<feature type="region of interest" description="Disordered" evidence="1">
    <location>
        <begin position="1"/>
        <end position="171"/>
    </location>
</feature>